<evidence type="ECO:0000256" key="3">
    <source>
        <dbReference type="RuleBase" id="RU362118"/>
    </source>
</evidence>
<dbReference type="Gene3D" id="3.90.1150.10">
    <property type="entry name" value="Aspartate Aminotransferase, domain 1"/>
    <property type="match status" value="1"/>
</dbReference>
<dbReference type="GO" id="GO:0030170">
    <property type="term" value="F:pyridoxal phosphate binding"/>
    <property type="evidence" value="ECO:0007669"/>
    <property type="project" value="InterPro"/>
</dbReference>
<dbReference type="InterPro" id="IPR000277">
    <property type="entry name" value="Cys/Met-Metab_PyrdxlP-dep_enz"/>
</dbReference>
<dbReference type="InterPro" id="IPR015424">
    <property type="entry name" value="PyrdxlP-dep_Trfase"/>
</dbReference>
<dbReference type="Gene3D" id="3.40.640.10">
    <property type="entry name" value="Type I PLP-dependent aspartate aminotransferase-like (Major domain)"/>
    <property type="match status" value="1"/>
</dbReference>
<evidence type="ECO:0000256" key="2">
    <source>
        <dbReference type="ARBA" id="ARBA00022898"/>
    </source>
</evidence>
<dbReference type="Proteomes" id="UP000325945">
    <property type="component" value="Unassembled WGS sequence"/>
</dbReference>
<sequence length="554" mass="61685">MTISSLPPPHMLPLGVAQPPGQKHAVSVSLPTWDSVPGRPLGKQWVIEKMQVNYPRFGIHHIVQKLADAVLERLNATPEMKCAVFPSEDACTRCVQFLQKRHRADVQTTIVPFFLSGSVSKENLRWARFYAVIYQQDAHKAAGQFWTIFGDGISSRHAEFCLERWPFMVSKLARGPLQSHPEVEGTSLLPVPLWRKEDDEHAKAQIKARIATWIGSDHPGFPLVSTEDVFLYPKGMCAISAVARALAPEERKRSKAVVFGWPYSETPRAVQNSGYQDFFIYSKGSQQDLDELESSLAAGELIQALFCEIPSNPSLHTPDLHRIRTLADRYGFCVVCDETIGTYVNVDILPYVDVAVTSLTKIFSGASNVMGGSAVINPNSRHYGLIHSRLTASYEDLVFPLDAMVLAENSMDFPERVLKCNANAQVFAQMLAGCPSIDTVYYPSMTSTSHLYERYRRKGGGNGFLLSILFRNPSSAVEFYNKLDICKGPSLGTNFSLAIPYAQLAHVHELDWAESKGVPKHIVRISAGLESEVELVNRIREALLAVEQHEQEVL</sequence>
<keyword evidence="2 3" id="KW-0663">Pyridoxal phosphate</keyword>
<proteinExistence type="inferred from homology"/>
<accession>A0A5N6XEY8</accession>
<dbReference type="Pfam" id="PF01053">
    <property type="entry name" value="Cys_Met_Meta_PP"/>
    <property type="match status" value="1"/>
</dbReference>
<dbReference type="GO" id="GO:0019346">
    <property type="term" value="P:transsulfuration"/>
    <property type="evidence" value="ECO:0007669"/>
    <property type="project" value="InterPro"/>
</dbReference>
<evidence type="ECO:0000256" key="1">
    <source>
        <dbReference type="ARBA" id="ARBA00001933"/>
    </source>
</evidence>
<dbReference type="AlphaFoldDB" id="A0A5N6XEY8"/>
<dbReference type="InterPro" id="IPR015421">
    <property type="entry name" value="PyrdxlP-dep_Trfase_major"/>
</dbReference>
<comment type="cofactor">
    <cofactor evidence="1 3">
        <name>pyridoxal 5'-phosphate</name>
        <dbReference type="ChEBI" id="CHEBI:597326"/>
    </cofactor>
</comment>
<dbReference type="SUPFAM" id="SSF53383">
    <property type="entry name" value="PLP-dependent transferases"/>
    <property type="match status" value="1"/>
</dbReference>
<keyword evidence="5" id="KW-1185">Reference proteome</keyword>
<dbReference type="InterPro" id="IPR051750">
    <property type="entry name" value="Trans-sulfuration_enzymes"/>
</dbReference>
<keyword evidence="4" id="KW-0808">Transferase</keyword>
<gene>
    <name evidence="4" type="ORF">BDV39DRAFT_201039</name>
</gene>
<comment type="similarity">
    <text evidence="3">Belongs to the trans-sulfuration enzymes family.</text>
</comment>
<evidence type="ECO:0000313" key="5">
    <source>
        <dbReference type="Proteomes" id="UP000325945"/>
    </source>
</evidence>
<organism evidence="4 5">
    <name type="scientific">Aspergillus sergii</name>
    <dbReference type="NCBI Taxonomy" id="1034303"/>
    <lineage>
        <taxon>Eukaryota</taxon>
        <taxon>Fungi</taxon>
        <taxon>Dikarya</taxon>
        <taxon>Ascomycota</taxon>
        <taxon>Pezizomycotina</taxon>
        <taxon>Eurotiomycetes</taxon>
        <taxon>Eurotiomycetidae</taxon>
        <taxon>Eurotiales</taxon>
        <taxon>Aspergillaceae</taxon>
        <taxon>Aspergillus</taxon>
        <taxon>Aspergillus subgen. Circumdati</taxon>
    </lineage>
</organism>
<dbReference type="GO" id="GO:0003962">
    <property type="term" value="F:cystathionine gamma-synthase activity"/>
    <property type="evidence" value="ECO:0007669"/>
    <property type="project" value="TreeGrafter"/>
</dbReference>
<name>A0A5N6XEY8_9EURO</name>
<dbReference type="InterPro" id="IPR015422">
    <property type="entry name" value="PyrdxlP-dep_Trfase_small"/>
</dbReference>
<dbReference type="PANTHER" id="PTHR42699">
    <property type="match status" value="1"/>
</dbReference>
<reference evidence="5" key="1">
    <citation type="submission" date="2019-04" db="EMBL/GenBank/DDBJ databases">
        <title>Friends and foes A comparative genomics studyof 23 Aspergillus species from section Flavi.</title>
        <authorList>
            <consortium name="DOE Joint Genome Institute"/>
            <person name="Kjaerbolling I."/>
            <person name="Vesth T."/>
            <person name="Frisvad J.C."/>
            <person name="Nybo J.L."/>
            <person name="Theobald S."/>
            <person name="Kildgaard S."/>
            <person name="Isbrandt T."/>
            <person name="Kuo A."/>
            <person name="Sato A."/>
            <person name="Lyhne E.K."/>
            <person name="Kogle M.E."/>
            <person name="Wiebenga A."/>
            <person name="Kun R.S."/>
            <person name="Lubbers R.J."/>
            <person name="Makela M.R."/>
            <person name="Barry K."/>
            <person name="Chovatia M."/>
            <person name="Clum A."/>
            <person name="Daum C."/>
            <person name="Haridas S."/>
            <person name="He G."/>
            <person name="LaButti K."/>
            <person name="Lipzen A."/>
            <person name="Mondo S."/>
            <person name="Riley R."/>
            <person name="Salamov A."/>
            <person name="Simmons B.A."/>
            <person name="Magnuson J.K."/>
            <person name="Henrissat B."/>
            <person name="Mortensen U.H."/>
            <person name="Larsen T.O."/>
            <person name="Devries R.P."/>
            <person name="Grigoriev I.V."/>
            <person name="Machida M."/>
            <person name="Baker S.E."/>
            <person name="Andersen M.R."/>
        </authorList>
    </citation>
    <scope>NUCLEOTIDE SEQUENCE [LARGE SCALE GENOMIC DNA]</scope>
    <source>
        <strain evidence="5">CBS 130017</strain>
    </source>
</reference>
<dbReference type="EMBL" id="ML741769">
    <property type="protein sequence ID" value="KAE8331388.1"/>
    <property type="molecule type" value="Genomic_DNA"/>
</dbReference>
<evidence type="ECO:0000313" key="4">
    <source>
        <dbReference type="EMBL" id="KAE8331388.1"/>
    </source>
</evidence>
<protein>
    <submittedName>
        <fullName evidence="4">Pyridoxal phosphate-dependent transferase</fullName>
    </submittedName>
</protein>
<dbReference type="PANTHER" id="PTHR42699:SF1">
    <property type="entry name" value="CYSTATHIONINE GAMMA-SYNTHASE-RELATED"/>
    <property type="match status" value="1"/>
</dbReference>